<proteinExistence type="predicted"/>
<accession>A0A8J6NQ86</accession>
<evidence type="ECO:0000313" key="4">
    <source>
        <dbReference type="Proteomes" id="UP000605201"/>
    </source>
</evidence>
<evidence type="ECO:0000313" key="3">
    <source>
        <dbReference type="EMBL" id="MBC8430409.1"/>
    </source>
</evidence>
<dbReference type="AlphaFoldDB" id="A0A8J6NQ86"/>
<keyword evidence="1" id="KW-1133">Transmembrane helix</keyword>
<dbReference type="InterPro" id="IPR039568">
    <property type="entry name" value="Peptidase_MA-like_dom"/>
</dbReference>
<dbReference type="Proteomes" id="UP000605201">
    <property type="component" value="Unassembled WGS sequence"/>
</dbReference>
<keyword evidence="1" id="KW-0812">Transmembrane</keyword>
<name>A0A8J6NQ86_9BACT</name>
<feature type="transmembrane region" description="Helical" evidence="1">
    <location>
        <begin position="250"/>
        <end position="269"/>
    </location>
</feature>
<evidence type="ECO:0000256" key="1">
    <source>
        <dbReference type="SAM" id="Phobius"/>
    </source>
</evidence>
<feature type="domain" description="Peptidase MA-like" evidence="2">
    <location>
        <begin position="105"/>
        <end position="238"/>
    </location>
</feature>
<evidence type="ECO:0000259" key="2">
    <source>
        <dbReference type="Pfam" id="PF13485"/>
    </source>
</evidence>
<dbReference type="Pfam" id="PF13485">
    <property type="entry name" value="Peptidase_MA_2"/>
    <property type="match status" value="1"/>
</dbReference>
<sequence length="286" mass="33066">MFLVNNAEAGELQALQTGDVEVFFDASLEPAAKEVLHLYPIVREDIESLFAWKLHSKPSVLLIKTRKDFLKMAGDSLVVAFAVPQKNLIVIDNSKMLKHPFSLATTLKHELAHLLLHQYIRADIFPRWLDEGLCQWASDGIGEIIRDPKSSFLNRAAYSGKLIRLRELQQGFPPDEKSRLLAYEESKSFVTYLAARFGREIVFKVLYYMESGLTAEAAIQKASLIPFETLEKEWQHSLIKKTTWFALLSYYLYEILFTLMAFITVCAFIRRRIKKKHYWDDEPEDV</sequence>
<comment type="caution">
    <text evidence="3">The sequence shown here is derived from an EMBL/GenBank/DDBJ whole genome shotgun (WGS) entry which is preliminary data.</text>
</comment>
<protein>
    <recommendedName>
        <fullName evidence="2">Peptidase MA-like domain-containing protein</fullName>
    </recommendedName>
</protein>
<keyword evidence="1" id="KW-0472">Membrane</keyword>
<organism evidence="3 4">
    <name type="scientific">Candidatus Desulfatibia vada</name>
    <dbReference type="NCBI Taxonomy" id="2841696"/>
    <lineage>
        <taxon>Bacteria</taxon>
        <taxon>Pseudomonadati</taxon>
        <taxon>Thermodesulfobacteriota</taxon>
        <taxon>Desulfobacteria</taxon>
        <taxon>Desulfobacterales</taxon>
        <taxon>Desulfobacterales incertae sedis</taxon>
        <taxon>Candidatus Desulfatibia</taxon>
    </lineage>
</organism>
<gene>
    <name evidence="3" type="ORF">H8D96_00670</name>
</gene>
<dbReference type="EMBL" id="JACNIG010000038">
    <property type="protein sequence ID" value="MBC8430409.1"/>
    <property type="molecule type" value="Genomic_DNA"/>
</dbReference>
<reference evidence="3 4" key="1">
    <citation type="submission" date="2020-08" db="EMBL/GenBank/DDBJ databases">
        <title>Bridging the membrane lipid divide: bacteria of the FCB group superphylum have the potential to synthesize archaeal ether lipids.</title>
        <authorList>
            <person name="Villanueva L."/>
            <person name="Von Meijenfeldt F.A.B."/>
            <person name="Westbye A.B."/>
            <person name="Yadav S."/>
            <person name="Hopmans E.C."/>
            <person name="Dutilh B.E."/>
            <person name="Sinninghe Damste J.S."/>
        </authorList>
    </citation>
    <scope>NUCLEOTIDE SEQUENCE [LARGE SCALE GENOMIC DNA]</scope>
    <source>
        <strain evidence="3">NIOZ-UU17</strain>
    </source>
</reference>